<feature type="transmembrane region" description="Helical" evidence="5">
    <location>
        <begin position="16"/>
        <end position="35"/>
    </location>
</feature>
<evidence type="ECO:0000259" key="7">
    <source>
        <dbReference type="Pfam" id="PF02517"/>
    </source>
</evidence>
<dbReference type="Gene3D" id="1.10.287.70">
    <property type="match status" value="1"/>
</dbReference>
<keyword evidence="3 5" id="KW-1133">Transmembrane helix</keyword>
<dbReference type="SUPFAM" id="SSF81452">
    <property type="entry name" value="Cytochrome c oxidase subunit III-like"/>
    <property type="match status" value="1"/>
</dbReference>
<feature type="domain" description="CAAX prenyl protease 2/Lysostaphin resistance protein A-like" evidence="7">
    <location>
        <begin position="106"/>
        <end position="206"/>
    </location>
</feature>
<evidence type="ECO:0000256" key="3">
    <source>
        <dbReference type="ARBA" id="ARBA00022989"/>
    </source>
</evidence>
<dbReference type="Pfam" id="PF00510">
    <property type="entry name" value="COX3"/>
    <property type="match status" value="1"/>
</dbReference>
<evidence type="ECO:0000259" key="6">
    <source>
        <dbReference type="Pfam" id="PF00510"/>
    </source>
</evidence>
<feature type="transmembrane region" description="Helical" evidence="5">
    <location>
        <begin position="42"/>
        <end position="67"/>
    </location>
</feature>
<protein>
    <submittedName>
        <fullName evidence="8">Uncharacterized protein</fullName>
    </submittedName>
</protein>
<dbReference type="Pfam" id="PF02517">
    <property type="entry name" value="Rce1-like"/>
    <property type="match status" value="1"/>
</dbReference>
<name>A0A0F9FXA0_9ZZZZ</name>
<evidence type="ECO:0000256" key="4">
    <source>
        <dbReference type="ARBA" id="ARBA00023136"/>
    </source>
</evidence>
<evidence type="ECO:0000256" key="1">
    <source>
        <dbReference type="ARBA" id="ARBA00004141"/>
    </source>
</evidence>
<accession>A0A0F9FXA0</accession>
<gene>
    <name evidence="8" type="ORF">LCGC14_1980600</name>
</gene>
<evidence type="ECO:0000256" key="5">
    <source>
        <dbReference type="SAM" id="Phobius"/>
    </source>
</evidence>
<sequence>MAHEKNHDYHILPPSLWPFLGAVGAFVMLFGATLWMKGMAPYMFFIGLALVLYVMFAECAVLGLVLLGLARVEGLIAHGALWGGGDVEQVPLAMPWAVAGRGAFLGRMLAFVGAGVYEEMLFRLLLLPPVAVIARYLGARPAVRVAGAVILTSLVFSAAHYVGPHGEAFEAFTFFFRFTAGAFFAILFVYRGFGIAAGTHALYDIFVSLG</sequence>
<comment type="subcellular location">
    <subcellularLocation>
        <location evidence="1">Membrane</location>
        <topology evidence="1">Multi-pass membrane protein</topology>
    </subcellularLocation>
</comment>
<dbReference type="EMBL" id="LAZR01022155">
    <property type="protein sequence ID" value="KKL82856.1"/>
    <property type="molecule type" value="Genomic_DNA"/>
</dbReference>
<organism evidence="8">
    <name type="scientific">marine sediment metagenome</name>
    <dbReference type="NCBI Taxonomy" id="412755"/>
    <lineage>
        <taxon>unclassified sequences</taxon>
        <taxon>metagenomes</taxon>
        <taxon>ecological metagenomes</taxon>
    </lineage>
</organism>
<comment type="caution">
    <text evidence="8">The sequence shown here is derived from an EMBL/GenBank/DDBJ whole genome shotgun (WGS) entry which is preliminary data.</text>
</comment>
<dbReference type="GO" id="GO:0016020">
    <property type="term" value="C:membrane"/>
    <property type="evidence" value="ECO:0007669"/>
    <property type="project" value="UniProtKB-SubCell"/>
</dbReference>
<dbReference type="InterPro" id="IPR035973">
    <property type="entry name" value="Cyt_c_oxidase_su3-like_sf"/>
</dbReference>
<evidence type="ECO:0000313" key="8">
    <source>
        <dbReference type="EMBL" id="KKL82856.1"/>
    </source>
</evidence>
<dbReference type="GO" id="GO:0004129">
    <property type="term" value="F:cytochrome-c oxidase activity"/>
    <property type="evidence" value="ECO:0007669"/>
    <property type="project" value="InterPro"/>
</dbReference>
<keyword evidence="4 5" id="KW-0472">Membrane</keyword>
<feature type="transmembrane region" description="Helical" evidence="5">
    <location>
        <begin position="145"/>
        <end position="162"/>
    </location>
</feature>
<dbReference type="InterPro" id="IPR003675">
    <property type="entry name" value="Rce1/LyrA-like_dom"/>
</dbReference>
<keyword evidence="2 5" id="KW-0812">Transmembrane</keyword>
<dbReference type="GO" id="GO:0080120">
    <property type="term" value="P:CAAX-box protein maturation"/>
    <property type="evidence" value="ECO:0007669"/>
    <property type="project" value="UniProtKB-ARBA"/>
</dbReference>
<feature type="domain" description="Heme-copper oxidase subunit III family profile" evidence="6">
    <location>
        <begin position="7"/>
        <end position="57"/>
    </location>
</feature>
<feature type="transmembrane region" description="Helical" evidence="5">
    <location>
        <begin position="174"/>
        <end position="193"/>
    </location>
</feature>
<evidence type="ECO:0000256" key="2">
    <source>
        <dbReference type="ARBA" id="ARBA00022692"/>
    </source>
</evidence>
<dbReference type="AlphaFoldDB" id="A0A0F9FXA0"/>
<reference evidence="8" key="1">
    <citation type="journal article" date="2015" name="Nature">
        <title>Complex archaea that bridge the gap between prokaryotes and eukaryotes.</title>
        <authorList>
            <person name="Spang A."/>
            <person name="Saw J.H."/>
            <person name="Jorgensen S.L."/>
            <person name="Zaremba-Niedzwiedzka K."/>
            <person name="Martijn J."/>
            <person name="Lind A.E."/>
            <person name="van Eijk R."/>
            <person name="Schleper C."/>
            <person name="Guy L."/>
            <person name="Ettema T.J."/>
        </authorList>
    </citation>
    <scope>NUCLEOTIDE SEQUENCE</scope>
</reference>
<dbReference type="InterPro" id="IPR000298">
    <property type="entry name" value="Cyt_c_oxidase-like_su3"/>
</dbReference>
<dbReference type="GO" id="GO:0004175">
    <property type="term" value="F:endopeptidase activity"/>
    <property type="evidence" value="ECO:0007669"/>
    <property type="project" value="UniProtKB-ARBA"/>
</dbReference>
<proteinExistence type="predicted"/>